<dbReference type="AlphaFoldDB" id="A0A9P6Z8A0"/>
<protein>
    <submittedName>
        <fullName evidence="2">Uncharacterized protein</fullName>
    </submittedName>
</protein>
<dbReference type="Proteomes" id="UP000740926">
    <property type="component" value="Unassembled WGS sequence"/>
</dbReference>
<name>A0A9P6Z8A0_9FUNG</name>
<feature type="region of interest" description="Disordered" evidence="1">
    <location>
        <begin position="1"/>
        <end position="36"/>
    </location>
</feature>
<dbReference type="EMBL" id="JAANIU010000360">
    <property type="protein sequence ID" value="KAG1572851.1"/>
    <property type="molecule type" value="Genomic_DNA"/>
</dbReference>
<comment type="caution">
    <text evidence="2">The sequence shown here is derived from an EMBL/GenBank/DDBJ whole genome shotgun (WGS) entry which is preliminary data.</text>
</comment>
<accession>A0A9P6Z8A0</accession>
<sequence length="152" mass="17412">MKDSINKVKMNSVSQGQVKYDSSSEDESSKKKRRILPATKSNGLYLLQKFSSPNLESDRITISTHKKAFSLDKVNSIQLNRGVPDFSETKNMLKKRERKRNSKFCEQEQDAANYGSENMILSNKVPSYAHVKSPTSIYWQIDQHDNNTTSFL</sequence>
<reference evidence="2 3" key="1">
    <citation type="journal article" date="2020" name="Microb. Genom.">
        <title>Genetic diversity of clinical and environmental Mucorales isolates obtained from an investigation of mucormycosis cases among solid organ transplant recipients.</title>
        <authorList>
            <person name="Nguyen M.H."/>
            <person name="Kaul D."/>
            <person name="Muto C."/>
            <person name="Cheng S.J."/>
            <person name="Richter R.A."/>
            <person name="Bruno V.M."/>
            <person name="Liu G."/>
            <person name="Beyhan S."/>
            <person name="Sundermann A.J."/>
            <person name="Mounaud S."/>
            <person name="Pasculle A.W."/>
            <person name="Nierman W.C."/>
            <person name="Driscoll E."/>
            <person name="Cumbie R."/>
            <person name="Clancy C.J."/>
            <person name="Dupont C.L."/>
        </authorList>
    </citation>
    <scope>NUCLEOTIDE SEQUENCE [LARGE SCALE GENOMIC DNA]</scope>
    <source>
        <strain evidence="2 3">GL24</strain>
    </source>
</reference>
<evidence type="ECO:0000313" key="2">
    <source>
        <dbReference type="EMBL" id="KAG1572851.1"/>
    </source>
</evidence>
<evidence type="ECO:0000256" key="1">
    <source>
        <dbReference type="SAM" id="MobiDB-lite"/>
    </source>
</evidence>
<organism evidence="2 3">
    <name type="scientific">Rhizopus delemar</name>
    <dbReference type="NCBI Taxonomy" id="936053"/>
    <lineage>
        <taxon>Eukaryota</taxon>
        <taxon>Fungi</taxon>
        <taxon>Fungi incertae sedis</taxon>
        <taxon>Mucoromycota</taxon>
        <taxon>Mucoromycotina</taxon>
        <taxon>Mucoromycetes</taxon>
        <taxon>Mucorales</taxon>
        <taxon>Mucorineae</taxon>
        <taxon>Rhizopodaceae</taxon>
        <taxon>Rhizopus</taxon>
    </lineage>
</organism>
<keyword evidence="3" id="KW-1185">Reference proteome</keyword>
<evidence type="ECO:0000313" key="3">
    <source>
        <dbReference type="Proteomes" id="UP000740926"/>
    </source>
</evidence>
<gene>
    <name evidence="2" type="ORF">G6F50_003377</name>
</gene>
<proteinExistence type="predicted"/>